<reference evidence="1" key="1">
    <citation type="submission" date="2018-02" db="EMBL/GenBank/DDBJ databases">
        <title>Rhizophora mucronata_Transcriptome.</title>
        <authorList>
            <person name="Meera S.P."/>
            <person name="Sreeshan A."/>
            <person name="Augustine A."/>
        </authorList>
    </citation>
    <scope>NUCLEOTIDE SEQUENCE</scope>
    <source>
        <tissue evidence="1">Leaf</tissue>
    </source>
</reference>
<dbReference type="EMBL" id="GGEC01074005">
    <property type="protein sequence ID" value="MBX54489.1"/>
    <property type="molecule type" value="Transcribed_RNA"/>
</dbReference>
<proteinExistence type="predicted"/>
<sequence>MYQHLLPFCFAIISNLHNLDTIINPSYTKIQPFLFFREIPKPITWHELIS</sequence>
<evidence type="ECO:0000313" key="1">
    <source>
        <dbReference type="EMBL" id="MBX54489.1"/>
    </source>
</evidence>
<dbReference type="AlphaFoldDB" id="A0A2P2PIJ6"/>
<name>A0A2P2PIJ6_RHIMU</name>
<accession>A0A2P2PIJ6</accession>
<protein>
    <submittedName>
        <fullName evidence="1">Uncharacterized protein</fullName>
    </submittedName>
</protein>
<organism evidence="1">
    <name type="scientific">Rhizophora mucronata</name>
    <name type="common">Asiatic mangrove</name>
    <dbReference type="NCBI Taxonomy" id="61149"/>
    <lineage>
        <taxon>Eukaryota</taxon>
        <taxon>Viridiplantae</taxon>
        <taxon>Streptophyta</taxon>
        <taxon>Embryophyta</taxon>
        <taxon>Tracheophyta</taxon>
        <taxon>Spermatophyta</taxon>
        <taxon>Magnoliopsida</taxon>
        <taxon>eudicotyledons</taxon>
        <taxon>Gunneridae</taxon>
        <taxon>Pentapetalae</taxon>
        <taxon>rosids</taxon>
        <taxon>fabids</taxon>
        <taxon>Malpighiales</taxon>
        <taxon>Rhizophoraceae</taxon>
        <taxon>Rhizophora</taxon>
    </lineage>
</organism>